<feature type="transmembrane region" description="Helical" evidence="1">
    <location>
        <begin position="96"/>
        <end position="115"/>
    </location>
</feature>
<keyword evidence="1" id="KW-0812">Transmembrane</keyword>
<keyword evidence="1" id="KW-0472">Membrane</keyword>
<evidence type="ECO:0000313" key="2">
    <source>
        <dbReference type="EMBL" id="KEY62147.1"/>
    </source>
</evidence>
<accession>A0A084AA18</accession>
<evidence type="ECO:0000256" key="1">
    <source>
        <dbReference type="SAM" id="Phobius"/>
    </source>
</evidence>
<proteinExistence type="predicted"/>
<reference evidence="2 3" key="1">
    <citation type="submission" date="2014-06" db="EMBL/GenBank/DDBJ databases">
        <title>Draft genome sequence of the putrescine producing strain Lactococcus lactis subsp cremoris GE214.</title>
        <authorList>
            <person name="Ladero V."/>
            <person name="Linares D.M."/>
            <person name="del Rio B."/>
            <person name="Mayo B."/>
            <person name="Martin M.C."/>
            <person name="Fernandez M."/>
            <person name="Alvarez M.A."/>
        </authorList>
    </citation>
    <scope>NUCLEOTIDE SEQUENCE [LARGE SCALE GENOMIC DNA]</scope>
    <source>
        <strain evidence="2 3">GE214</strain>
    </source>
</reference>
<feature type="transmembrane region" description="Helical" evidence="1">
    <location>
        <begin position="42"/>
        <end position="61"/>
    </location>
</feature>
<protein>
    <submittedName>
        <fullName evidence="2">Uncharacterized protein</fullName>
    </submittedName>
</protein>
<feature type="transmembrane region" description="Helical" evidence="1">
    <location>
        <begin position="73"/>
        <end position="90"/>
    </location>
</feature>
<dbReference type="Proteomes" id="UP000028401">
    <property type="component" value="Unassembled WGS sequence"/>
</dbReference>
<dbReference type="AlphaFoldDB" id="A0A084AA18"/>
<feature type="transmembrane region" description="Helical" evidence="1">
    <location>
        <begin position="12"/>
        <end position="30"/>
    </location>
</feature>
<dbReference type="EMBL" id="AZSI01000063">
    <property type="protein sequence ID" value="KEY62147.1"/>
    <property type="molecule type" value="Genomic_DNA"/>
</dbReference>
<dbReference type="RefSeq" id="WP_021165395.1">
    <property type="nucleotide sequence ID" value="NZ_AZSI01000063.1"/>
</dbReference>
<keyword evidence="1" id="KW-1133">Transmembrane helix</keyword>
<organism evidence="2 3">
    <name type="scientific">Lactococcus cremoris subsp. cremoris GE214</name>
    <dbReference type="NCBI Taxonomy" id="1415168"/>
    <lineage>
        <taxon>Bacteria</taxon>
        <taxon>Bacillati</taxon>
        <taxon>Bacillota</taxon>
        <taxon>Bacilli</taxon>
        <taxon>Lactobacillales</taxon>
        <taxon>Streptococcaceae</taxon>
        <taxon>Lactococcus</taxon>
        <taxon>Lactococcus cremoris subsp. cremoris</taxon>
    </lineage>
</organism>
<gene>
    <name evidence="2" type="ORF">U725_01708</name>
</gene>
<name>A0A084AA18_LACLC</name>
<comment type="caution">
    <text evidence="2">The sequence shown here is derived from an EMBL/GenBank/DDBJ whole genome shotgun (WGS) entry which is preliminary data.</text>
</comment>
<sequence>MKSITSKQTAFVGNILTTVMVAFMGTINIINNLYSFAGYSPFVIALMGIVAMSVYPALEWVAYSRIGKRGGKWWKLFLLVMGILSIFHSYSSLGNILVFSFRIIIGICYIFTFFLKDTKLSSNSN</sequence>
<evidence type="ECO:0000313" key="3">
    <source>
        <dbReference type="Proteomes" id="UP000028401"/>
    </source>
</evidence>